<evidence type="ECO:0000256" key="2">
    <source>
        <dbReference type="HAMAP-Rule" id="MF_00048"/>
    </source>
</evidence>
<reference evidence="3 4" key="1">
    <citation type="submission" date="2023-07" db="EMBL/GenBank/DDBJ databases">
        <title>Sequencing the genomes of 1000 actinobacteria strains.</title>
        <authorList>
            <person name="Klenk H.-P."/>
        </authorList>
    </citation>
    <scope>NUCLEOTIDE SEQUENCE [LARGE SCALE GENOMIC DNA]</scope>
    <source>
        <strain evidence="3 4">DSM 15539</strain>
    </source>
</reference>
<name>A0ABU1T1C2_9ACTO</name>
<evidence type="ECO:0000313" key="4">
    <source>
        <dbReference type="Proteomes" id="UP001266099"/>
    </source>
</evidence>
<keyword evidence="3" id="KW-0378">Hydrolase</keyword>
<accession>A0ABU1T1C2</accession>
<evidence type="ECO:0000313" key="3">
    <source>
        <dbReference type="EMBL" id="MDR6939094.1"/>
    </source>
</evidence>
<evidence type="ECO:0000256" key="1">
    <source>
        <dbReference type="ARBA" id="ARBA00006738"/>
    </source>
</evidence>
<dbReference type="PANTHER" id="PTHR34039">
    <property type="entry name" value="UPF0102 PROTEIN YRAN"/>
    <property type="match status" value="1"/>
</dbReference>
<keyword evidence="3" id="KW-0255">Endonuclease</keyword>
<dbReference type="CDD" id="cd20736">
    <property type="entry name" value="PoNe_Nuclease"/>
    <property type="match status" value="1"/>
</dbReference>
<dbReference type="Gene3D" id="3.40.1350.10">
    <property type="match status" value="1"/>
</dbReference>
<sequence length="135" mass="15754">MELTTKERTEIAAYTNRELGAWGEDLAVQMLATKGFSILARNWRCRYGEIDIVAFDPQDRAVIAMEVKTRRTVQSGLPEEAITVQKLQRLRILIVAWISAHREECRHLFWNELQVQVIAVDIRGDHYAIRYLREL</sequence>
<dbReference type="Proteomes" id="UP001266099">
    <property type="component" value="Unassembled WGS sequence"/>
</dbReference>
<dbReference type="GO" id="GO:0004519">
    <property type="term" value="F:endonuclease activity"/>
    <property type="evidence" value="ECO:0007669"/>
    <property type="project" value="UniProtKB-KW"/>
</dbReference>
<keyword evidence="3" id="KW-0540">Nuclease</keyword>
<comment type="similarity">
    <text evidence="1 2">Belongs to the UPF0102 family.</text>
</comment>
<dbReference type="EMBL" id="JAVDUJ010000001">
    <property type="protein sequence ID" value="MDR6939094.1"/>
    <property type="molecule type" value="Genomic_DNA"/>
</dbReference>
<proteinExistence type="inferred from homology"/>
<dbReference type="HAMAP" id="MF_00048">
    <property type="entry name" value="UPF0102"/>
    <property type="match status" value="1"/>
</dbReference>
<organism evidence="3 4">
    <name type="scientific">Arcanobacterium hippocoleae</name>
    <dbReference type="NCBI Taxonomy" id="149017"/>
    <lineage>
        <taxon>Bacteria</taxon>
        <taxon>Bacillati</taxon>
        <taxon>Actinomycetota</taxon>
        <taxon>Actinomycetes</taxon>
        <taxon>Actinomycetales</taxon>
        <taxon>Actinomycetaceae</taxon>
        <taxon>Arcanobacterium</taxon>
    </lineage>
</organism>
<dbReference type="InterPro" id="IPR003509">
    <property type="entry name" value="UPF0102_YraN-like"/>
</dbReference>
<dbReference type="Pfam" id="PF02021">
    <property type="entry name" value="UPF0102"/>
    <property type="match status" value="1"/>
</dbReference>
<keyword evidence="4" id="KW-1185">Reference proteome</keyword>
<protein>
    <recommendedName>
        <fullName evidence="2">UPF0102 protein J2S36_000637</fullName>
    </recommendedName>
</protein>
<dbReference type="InterPro" id="IPR011856">
    <property type="entry name" value="tRNA_endonuc-like_dom_sf"/>
</dbReference>
<dbReference type="SUPFAM" id="SSF52980">
    <property type="entry name" value="Restriction endonuclease-like"/>
    <property type="match status" value="1"/>
</dbReference>
<comment type="caution">
    <text evidence="3">The sequence shown here is derived from an EMBL/GenBank/DDBJ whole genome shotgun (WGS) entry which is preliminary data.</text>
</comment>
<dbReference type="RefSeq" id="WP_309955452.1">
    <property type="nucleotide sequence ID" value="NZ_JAVDUJ010000001.1"/>
</dbReference>
<gene>
    <name evidence="3" type="ORF">J2S36_000637</name>
</gene>
<dbReference type="InterPro" id="IPR011335">
    <property type="entry name" value="Restrct_endonuc-II-like"/>
</dbReference>
<dbReference type="PANTHER" id="PTHR34039:SF1">
    <property type="entry name" value="UPF0102 PROTEIN YRAN"/>
    <property type="match status" value="1"/>
</dbReference>